<keyword evidence="3 4" id="KW-0975">Bacterial flagellum</keyword>
<dbReference type="AlphaFoldDB" id="A0A0R0CNQ7"/>
<protein>
    <recommendedName>
        <fullName evidence="4">Flagellar brake protein YcgR</fullName>
    </recommendedName>
    <alternativeName>
        <fullName evidence="4">Cyclic di-GMP binding protein YcgR</fullName>
    </alternativeName>
</protein>
<evidence type="ECO:0000259" key="5">
    <source>
        <dbReference type="Pfam" id="PF07238"/>
    </source>
</evidence>
<evidence type="ECO:0000256" key="2">
    <source>
        <dbReference type="ARBA" id="ARBA00022741"/>
    </source>
</evidence>
<dbReference type="Gene3D" id="2.30.110.10">
    <property type="entry name" value="Electron Transport, Fmn-binding Protein, Chain A"/>
    <property type="match status" value="1"/>
</dbReference>
<dbReference type="STRING" id="344882.ABB29_04195"/>
<comment type="function">
    <text evidence="4">Acts as a flagellar brake, regulating swimming and swarming in a bis-(3'-5') cyclic diguanylic acid (c-di-GMP)-dependent manner. Binds 1 c-di-GMP dimer per subunit. Increasing levels of c-di-GMP lead to decreased motility.</text>
</comment>
<dbReference type="RefSeq" id="WP_057657355.1">
    <property type="nucleotide sequence ID" value="NZ_LDJL01000004.1"/>
</dbReference>
<dbReference type="Proteomes" id="UP000052052">
    <property type="component" value="Unassembled WGS sequence"/>
</dbReference>
<keyword evidence="8" id="KW-1185">Reference proteome</keyword>
<dbReference type="InterPro" id="IPR009875">
    <property type="entry name" value="PilZ_domain"/>
</dbReference>
<keyword evidence="1 4" id="KW-0973">c-di-GMP</keyword>
<sequence length="259" mass="28949">MSESAVSANPPPVRYEEDEKYLLRGQRKVGPVLNALIERQALISAWISPRNLSFPTALLEYSADTGSVVIDASVNEALNSAVQQCSHLTCVSQLDKVHVQFRLQGLRLQTLAGQPAFVAAAPSQLLQLQRREYYRLPVPLTQPLTCTVDFSDRHGVISRRDLRVLDISAGGIAVVAPDDQPGFRPLNAFESCSLQLPDSEPLPIQLQVRNLFRQKLANGQESWRAGCAFLRLPHGADRLIQRYIFRMERLRTARRQGLV</sequence>
<evidence type="ECO:0000256" key="4">
    <source>
        <dbReference type="HAMAP-Rule" id="MF_01457"/>
    </source>
</evidence>
<evidence type="ECO:0000256" key="3">
    <source>
        <dbReference type="ARBA" id="ARBA00023143"/>
    </source>
</evidence>
<dbReference type="Pfam" id="PF07317">
    <property type="entry name" value="PilZN"/>
    <property type="match status" value="1"/>
</dbReference>
<keyword evidence="2 4" id="KW-0547">Nucleotide-binding</keyword>
<name>A0A0R0CNQ7_9GAMM</name>
<evidence type="ECO:0000313" key="7">
    <source>
        <dbReference type="EMBL" id="KRG71030.1"/>
    </source>
</evidence>
<accession>A0A0R0CNQ7</accession>
<evidence type="ECO:0000313" key="8">
    <source>
        <dbReference type="Proteomes" id="UP000052052"/>
    </source>
</evidence>
<dbReference type="InterPro" id="IPR009926">
    <property type="entry name" value="T3SS_YcgR_PilZN"/>
</dbReference>
<dbReference type="InterPro" id="IPR012349">
    <property type="entry name" value="Split_barrel_FMN-bd"/>
</dbReference>
<comment type="similarity">
    <text evidence="4">Belongs to the YcgR family.</text>
</comment>
<feature type="domain" description="Type III secretion system flagellar brake protein YcgR PilZN" evidence="6">
    <location>
        <begin position="21"/>
        <end position="126"/>
    </location>
</feature>
<comment type="subunit">
    <text evidence="4">Monomer. Interacts with the flagellar basal bodies.</text>
</comment>
<feature type="domain" description="PilZ" evidence="5">
    <location>
        <begin position="129"/>
        <end position="246"/>
    </location>
</feature>
<comment type="caution">
    <text evidence="7">The sequence shown here is derived from an EMBL/GenBank/DDBJ whole genome shotgun (WGS) entry which is preliminary data.</text>
</comment>
<evidence type="ECO:0000256" key="1">
    <source>
        <dbReference type="ARBA" id="ARBA00022636"/>
    </source>
</evidence>
<dbReference type="GO" id="GO:0009425">
    <property type="term" value="C:bacterial-type flagellum basal body"/>
    <property type="evidence" value="ECO:0007669"/>
    <property type="project" value="UniProtKB-SubCell"/>
</dbReference>
<dbReference type="PATRIC" id="fig|344882.3.peg.2170"/>
<comment type="subcellular location">
    <subcellularLocation>
        <location evidence="4">Bacterial flagellum basal body</location>
    </subcellularLocation>
</comment>
<reference evidence="7 8" key="1">
    <citation type="submission" date="2015-05" db="EMBL/GenBank/DDBJ databases">
        <title>Genome sequencing and analysis of members of genus Stenotrophomonas.</title>
        <authorList>
            <person name="Patil P.P."/>
            <person name="Midha S."/>
            <person name="Patil P.B."/>
        </authorList>
    </citation>
    <scope>NUCLEOTIDE SEQUENCE [LARGE SCALE GENOMIC DNA]</scope>
    <source>
        <strain evidence="7 8">DSM 21858</strain>
    </source>
</reference>
<dbReference type="HAMAP" id="MF_01457">
    <property type="entry name" value="YcgR"/>
    <property type="match status" value="1"/>
</dbReference>
<dbReference type="InterPro" id="IPR023787">
    <property type="entry name" value="T3SS_YcgR"/>
</dbReference>
<evidence type="ECO:0000259" key="6">
    <source>
        <dbReference type="Pfam" id="PF07317"/>
    </source>
</evidence>
<gene>
    <name evidence="4" type="primary">ycgR</name>
    <name evidence="7" type="ORF">ABB29_04195</name>
</gene>
<dbReference type="EMBL" id="LDJL01000004">
    <property type="protein sequence ID" value="KRG71030.1"/>
    <property type="molecule type" value="Genomic_DNA"/>
</dbReference>
<dbReference type="GO" id="GO:0071973">
    <property type="term" value="P:bacterial-type flagellum-dependent cell motility"/>
    <property type="evidence" value="ECO:0007669"/>
    <property type="project" value="UniProtKB-UniRule"/>
</dbReference>
<dbReference type="GO" id="GO:0035438">
    <property type="term" value="F:cyclic-di-GMP binding"/>
    <property type="evidence" value="ECO:0007669"/>
    <property type="project" value="UniProtKB-UniRule"/>
</dbReference>
<organism evidence="7 8">
    <name type="scientific">Pseudoxanthomonas dokdonensis</name>
    <dbReference type="NCBI Taxonomy" id="344882"/>
    <lineage>
        <taxon>Bacteria</taxon>
        <taxon>Pseudomonadati</taxon>
        <taxon>Pseudomonadota</taxon>
        <taxon>Gammaproteobacteria</taxon>
        <taxon>Lysobacterales</taxon>
        <taxon>Lysobacteraceae</taxon>
        <taxon>Pseudoxanthomonas</taxon>
    </lineage>
</organism>
<dbReference type="GO" id="GO:0071945">
    <property type="term" value="P:regulation of bacterial-type flagellum-dependent cell motility by regulation of motor speed"/>
    <property type="evidence" value="ECO:0007669"/>
    <property type="project" value="UniProtKB-UniRule"/>
</dbReference>
<dbReference type="Gene3D" id="2.40.10.220">
    <property type="entry name" value="predicted glycosyltransferase like domains"/>
    <property type="match status" value="1"/>
</dbReference>
<dbReference type="Pfam" id="PF07238">
    <property type="entry name" value="PilZ"/>
    <property type="match status" value="1"/>
</dbReference>
<proteinExistence type="inferred from homology"/>